<feature type="domain" description="S1 motif" evidence="1">
    <location>
        <begin position="460"/>
        <end position="521"/>
    </location>
</feature>
<dbReference type="CDD" id="cd05697">
    <property type="entry name" value="S1_Rrp5_repeat_hs5"/>
    <property type="match status" value="1"/>
</dbReference>
<feature type="domain" description="S1 motif" evidence="1">
    <location>
        <begin position="331"/>
        <end position="400"/>
    </location>
</feature>
<dbReference type="AlphaFoldDB" id="A0A6A4GUR2"/>
<name>A0A6A4GUR2_9AGAR</name>
<feature type="domain" description="S1 motif" evidence="1">
    <location>
        <begin position="241"/>
        <end position="314"/>
    </location>
</feature>
<keyword evidence="3" id="KW-1185">Reference proteome</keyword>
<reference evidence="2" key="1">
    <citation type="journal article" date="2019" name="Environ. Microbiol.">
        <title>Fungal ecological strategies reflected in gene transcription - a case study of two litter decomposers.</title>
        <authorList>
            <person name="Barbi F."/>
            <person name="Kohler A."/>
            <person name="Barry K."/>
            <person name="Baskaran P."/>
            <person name="Daum C."/>
            <person name="Fauchery L."/>
            <person name="Ihrmark K."/>
            <person name="Kuo A."/>
            <person name="LaButti K."/>
            <person name="Lipzen A."/>
            <person name="Morin E."/>
            <person name="Grigoriev I.V."/>
            <person name="Henrissat B."/>
            <person name="Lindahl B."/>
            <person name="Martin F."/>
        </authorList>
    </citation>
    <scope>NUCLEOTIDE SEQUENCE</scope>
    <source>
        <strain evidence="2">JB14</strain>
    </source>
</reference>
<accession>A0A6A4GUR2</accession>
<evidence type="ECO:0000259" key="1">
    <source>
        <dbReference type="PROSITE" id="PS50126"/>
    </source>
</evidence>
<dbReference type="InterPro" id="IPR012340">
    <property type="entry name" value="NA-bd_OB-fold"/>
</dbReference>
<dbReference type="InterPro" id="IPR057301">
    <property type="entry name" value="Rrp5_OB_4th"/>
</dbReference>
<dbReference type="GO" id="GO:0006364">
    <property type="term" value="P:rRNA processing"/>
    <property type="evidence" value="ECO:0007669"/>
    <property type="project" value="InterPro"/>
</dbReference>
<feature type="domain" description="S1 motif" evidence="1">
    <location>
        <begin position="145"/>
        <end position="212"/>
    </location>
</feature>
<dbReference type="EMBL" id="ML769722">
    <property type="protein sequence ID" value="KAE9388874.1"/>
    <property type="molecule type" value="Genomic_DNA"/>
</dbReference>
<protein>
    <recommendedName>
        <fullName evidence="1">S1 motif domain-containing protein</fullName>
    </recommendedName>
</protein>
<dbReference type="SUPFAM" id="SSF50249">
    <property type="entry name" value="Nucleic acid-binding proteins"/>
    <property type="match status" value="3"/>
</dbReference>
<dbReference type="Proteomes" id="UP000799118">
    <property type="component" value="Unassembled WGS sequence"/>
</dbReference>
<feature type="domain" description="S1 motif" evidence="1">
    <location>
        <begin position="61"/>
        <end position="124"/>
    </location>
</feature>
<dbReference type="InterPro" id="IPR045209">
    <property type="entry name" value="Rrp5"/>
</dbReference>
<dbReference type="InterPro" id="IPR003029">
    <property type="entry name" value="S1_domain"/>
</dbReference>
<dbReference type="GO" id="GO:0032040">
    <property type="term" value="C:small-subunit processome"/>
    <property type="evidence" value="ECO:0007669"/>
    <property type="project" value="TreeGrafter"/>
</dbReference>
<dbReference type="Pfam" id="PF00575">
    <property type="entry name" value="S1"/>
    <property type="match status" value="1"/>
</dbReference>
<dbReference type="GO" id="GO:0003723">
    <property type="term" value="F:RNA binding"/>
    <property type="evidence" value="ECO:0007669"/>
    <property type="project" value="TreeGrafter"/>
</dbReference>
<proteinExistence type="predicted"/>
<evidence type="ECO:0000313" key="3">
    <source>
        <dbReference type="Proteomes" id="UP000799118"/>
    </source>
</evidence>
<dbReference type="FunFam" id="2.40.50.140:FF:000148">
    <property type="entry name" value="protein RRP5 homolog isoform X1"/>
    <property type="match status" value="1"/>
</dbReference>
<evidence type="ECO:0000313" key="2">
    <source>
        <dbReference type="EMBL" id="KAE9388874.1"/>
    </source>
</evidence>
<dbReference type="Pfam" id="PF24685">
    <property type="entry name" value="OB_RRP5_4th"/>
    <property type="match status" value="1"/>
</dbReference>
<dbReference type="PANTHER" id="PTHR23270:SF10">
    <property type="entry name" value="PROTEIN RRP5 HOMOLOG"/>
    <property type="match status" value="1"/>
</dbReference>
<dbReference type="PROSITE" id="PS50126">
    <property type="entry name" value="S1"/>
    <property type="match status" value="5"/>
</dbReference>
<sequence>MFHPGQYVRATVTTIYVPGTTDVTGLGKSRDETAKASRRIKLSLSPERVNAEMQKSDLKAGYTLSVSVKSVEDHGYLLDLGIPDVSGFLSFKDAKSGKLRVGQLLDATVSSISKNGRTCNVTLDPETFNSSTLTEIGNVSSVLPGTLVQTLITAVHPTGFNLQVLGFFDGTVDEFHLPHKMTEKSHKVGKKVKARALHYLPSTPPKLALSLNEHVIGLTNCKVQPKTSDKPLTLQEAYATGTLVNDVKILRVEAERGLTVRLDSEIDGFVHISYISDDHTPSLLNSGLWKLGSLHRARVVGYYPFDGLLQLSLKRSVLEQKYLQVADVQVSEIVKGTIKKLGDSGLFVSLSGNFDGVVWPNHYADIALKNPSKRFKVWATIKCRVLVVDPEKTRVFLTVKKSLIDSDLPCITSFEAAKRGVDRQSLSSLYSAGKVVKVRIVTWKAEENTIIANISGVNIGNILEGVVVEIHKENIVLSVQPSNVCALISINNLANHRGLSPAQLKVVLKVDNKLKDLVVVS</sequence>
<dbReference type="Gene3D" id="2.40.50.140">
    <property type="entry name" value="Nucleic acid-binding proteins"/>
    <property type="match status" value="3"/>
</dbReference>
<dbReference type="OrthoDB" id="412781at2759"/>
<dbReference type="SMART" id="SM00316">
    <property type="entry name" value="S1"/>
    <property type="match status" value="4"/>
</dbReference>
<gene>
    <name evidence="2" type="ORF">BT96DRAFT_1072340</name>
</gene>
<organism evidence="2 3">
    <name type="scientific">Gymnopus androsaceus JB14</name>
    <dbReference type="NCBI Taxonomy" id="1447944"/>
    <lineage>
        <taxon>Eukaryota</taxon>
        <taxon>Fungi</taxon>
        <taxon>Dikarya</taxon>
        <taxon>Basidiomycota</taxon>
        <taxon>Agaricomycotina</taxon>
        <taxon>Agaricomycetes</taxon>
        <taxon>Agaricomycetidae</taxon>
        <taxon>Agaricales</taxon>
        <taxon>Marasmiineae</taxon>
        <taxon>Omphalotaceae</taxon>
        <taxon>Gymnopus</taxon>
    </lineage>
</organism>
<dbReference type="FunFam" id="2.40.50.140:FF:000103">
    <property type="entry name" value="protein RRP5 homolog"/>
    <property type="match status" value="1"/>
</dbReference>
<dbReference type="PANTHER" id="PTHR23270">
    <property type="entry name" value="PROGRAMMED CELL DEATH PROTEIN 11 PRE-RRNA PROCESSING PROTEIN RRP5"/>
    <property type="match status" value="1"/>
</dbReference>